<feature type="transmembrane region" description="Helical" evidence="2">
    <location>
        <begin position="153"/>
        <end position="172"/>
    </location>
</feature>
<dbReference type="Proteomes" id="UP000824056">
    <property type="component" value="Unassembled WGS sequence"/>
</dbReference>
<feature type="compositionally biased region" description="Polar residues" evidence="1">
    <location>
        <begin position="136"/>
        <end position="146"/>
    </location>
</feature>
<name>A0A9D2JT52_9FIRM</name>
<dbReference type="Pfam" id="PF16555">
    <property type="entry name" value="GramPos_pilinD1"/>
    <property type="match status" value="1"/>
</dbReference>
<comment type="caution">
    <text evidence="4">The sequence shown here is derived from an EMBL/GenBank/DDBJ whole genome shotgun (WGS) entry which is preliminary data.</text>
</comment>
<keyword evidence="2" id="KW-1133">Transmembrane helix</keyword>
<keyword evidence="2" id="KW-0472">Membrane</keyword>
<organism evidence="4 5">
    <name type="scientific">Candidatus Blautia pullicola</name>
    <dbReference type="NCBI Taxonomy" id="2838498"/>
    <lineage>
        <taxon>Bacteria</taxon>
        <taxon>Bacillati</taxon>
        <taxon>Bacillota</taxon>
        <taxon>Clostridia</taxon>
        <taxon>Lachnospirales</taxon>
        <taxon>Lachnospiraceae</taxon>
        <taxon>Blautia</taxon>
    </lineage>
</organism>
<dbReference type="Gene3D" id="2.60.40.10">
    <property type="entry name" value="Immunoglobulins"/>
    <property type="match status" value="1"/>
</dbReference>
<dbReference type="EMBL" id="DXBG01000286">
    <property type="protein sequence ID" value="HIZ66650.1"/>
    <property type="molecule type" value="Genomic_DNA"/>
</dbReference>
<evidence type="ECO:0000313" key="4">
    <source>
        <dbReference type="EMBL" id="HIZ66650.1"/>
    </source>
</evidence>
<proteinExistence type="predicted"/>
<keyword evidence="2" id="KW-0812">Transmembrane</keyword>
<evidence type="ECO:0000259" key="3">
    <source>
        <dbReference type="Pfam" id="PF16555"/>
    </source>
</evidence>
<dbReference type="InterPro" id="IPR032364">
    <property type="entry name" value="GramPos_pilinD1_N"/>
</dbReference>
<reference evidence="4" key="2">
    <citation type="submission" date="2021-04" db="EMBL/GenBank/DDBJ databases">
        <authorList>
            <person name="Gilroy R."/>
        </authorList>
    </citation>
    <scope>NUCLEOTIDE SEQUENCE</scope>
    <source>
        <strain evidence="4">1068</strain>
    </source>
</reference>
<accession>A0A9D2JT52</accession>
<gene>
    <name evidence="4" type="ORF">H9809_12275</name>
</gene>
<dbReference type="InterPro" id="IPR013783">
    <property type="entry name" value="Ig-like_fold"/>
</dbReference>
<dbReference type="AlphaFoldDB" id="A0A9D2JT52"/>
<feature type="domain" description="Gram-positive pilin subunit D1 N-terminal" evidence="3">
    <location>
        <begin position="21"/>
        <end position="102"/>
    </location>
</feature>
<feature type="region of interest" description="Disordered" evidence="1">
    <location>
        <begin position="100"/>
        <end position="147"/>
    </location>
</feature>
<evidence type="ECO:0000313" key="5">
    <source>
        <dbReference type="Proteomes" id="UP000824056"/>
    </source>
</evidence>
<sequence length="180" mass="19237">QGDFSDCTVSLSDMSASGQLKAAKEVYAYAKEKKFTGTVQKTGNDGYTRFVGIEEGLYMIAPLGDVTCNGGVFRSAPFLVCVPEVNEASNTVYDITVEPKNEWVSDDKTEEPEPPTENPGTNPGTQPGKGPELKPGSSSSTTTNVKTGDDAPVMLYVGILAVSAAVVLLIVINRRKRFSY</sequence>
<evidence type="ECO:0000256" key="2">
    <source>
        <dbReference type="SAM" id="Phobius"/>
    </source>
</evidence>
<reference evidence="4" key="1">
    <citation type="journal article" date="2021" name="PeerJ">
        <title>Extensive microbial diversity within the chicken gut microbiome revealed by metagenomics and culture.</title>
        <authorList>
            <person name="Gilroy R."/>
            <person name="Ravi A."/>
            <person name="Getino M."/>
            <person name="Pursley I."/>
            <person name="Horton D.L."/>
            <person name="Alikhan N.F."/>
            <person name="Baker D."/>
            <person name="Gharbi K."/>
            <person name="Hall N."/>
            <person name="Watson M."/>
            <person name="Adriaenssens E.M."/>
            <person name="Foster-Nyarko E."/>
            <person name="Jarju S."/>
            <person name="Secka A."/>
            <person name="Antonio M."/>
            <person name="Oren A."/>
            <person name="Chaudhuri R.R."/>
            <person name="La Ragione R."/>
            <person name="Hildebrand F."/>
            <person name="Pallen M.J."/>
        </authorList>
    </citation>
    <scope>NUCLEOTIDE SEQUENCE</scope>
    <source>
        <strain evidence="4">1068</strain>
    </source>
</reference>
<evidence type="ECO:0000256" key="1">
    <source>
        <dbReference type="SAM" id="MobiDB-lite"/>
    </source>
</evidence>
<protein>
    <recommendedName>
        <fullName evidence="3">Gram-positive pilin subunit D1 N-terminal domain-containing protein</fullName>
    </recommendedName>
</protein>
<feature type="compositionally biased region" description="Low complexity" evidence="1">
    <location>
        <begin position="118"/>
        <end position="130"/>
    </location>
</feature>
<feature type="non-terminal residue" evidence="4">
    <location>
        <position position="1"/>
    </location>
</feature>